<reference evidence="1" key="1">
    <citation type="submission" date="2020-04" db="EMBL/GenBank/DDBJ databases">
        <authorList>
            <person name="Chiriac C."/>
            <person name="Salcher M."/>
            <person name="Ghai R."/>
            <person name="Kavagutti S V."/>
        </authorList>
    </citation>
    <scope>NUCLEOTIDE SEQUENCE</scope>
</reference>
<sequence length="87" mass="9946">MRKKRKHSILDYIPDEAAVFEPRSDYDQAIIGISKCGRVIYCEAELIEIIMRNDETITRQSAMEFISYNMESGASSADFPPIIQQSI</sequence>
<protein>
    <submittedName>
        <fullName evidence="1">Uncharacterized protein</fullName>
    </submittedName>
</protein>
<gene>
    <name evidence="1" type="ORF">UFOVP510_11</name>
</gene>
<evidence type="ECO:0000313" key="1">
    <source>
        <dbReference type="EMBL" id="CAB4147096.1"/>
    </source>
</evidence>
<organism evidence="1">
    <name type="scientific">uncultured Caudovirales phage</name>
    <dbReference type="NCBI Taxonomy" id="2100421"/>
    <lineage>
        <taxon>Viruses</taxon>
        <taxon>Duplodnaviria</taxon>
        <taxon>Heunggongvirae</taxon>
        <taxon>Uroviricota</taxon>
        <taxon>Caudoviricetes</taxon>
        <taxon>Peduoviridae</taxon>
        <taxon>Maltschvirus</taxon>
        <taxon>Maltschvirus maltsch</taxon>
    </lineage>
</organism>
<dbReference type="EMBL" id="LR796493">
    <property type="protein sequence ID" value="CAB4147096.1"/>
    <property type="molecule type" value="Genomic_DNA"/>
</dbReference>
<accession>A0A6J5MPW7</accession>
<name>A0A6J5MPW7_9CAUD</name>
<proteinExistence type="predicted"/>